<evidence type="ECO:0000313" key="1">
    <source>
        <dbReference type="EMBL" id="HJC33557.1"/>
    </source>
</evidence>
<comment type="caution">
    <text evidence="1">The sequence shown here is derived from an EMBL/GenBank/DDBJ whole genome shotgun (WGS) entry which is preliminary data.</text>
</comment>
<dbReference type="AlphaFoldDB" id="A0A9D2NJW8"/>
<name>A0A9D2NJW8_9FIRM</name>
<organism evidence="1 2">
    <name type="scientific">Candidatus Mediterraneibacter faecipullorum</name>
    <dbReference type="NCBI Taxonomy" id="2838670"/>
    <lineage>
        <taxon>Bacteria</taxon>
        <taxon>Bacillati</taxon>
        <taxon>Bacillota</taxon>
        <taxon>Clostridia</taxon>
        <taxon>Lachnospirales</taxon>
        <taxon>Lachnospiraceae</taxon>
        <taxon>Mediterraneibacter</taxon>
    </lineage>
</organism>
<evidence type="ECO:0000313" key="2">
    <source>
        <dbReference type="Proteomes" id="UP000823890"/>
    </source>
</evidence>
<sequence>MKKKVIVIIVVVAIVAISFSLFGPTVINKIGKDNVITASRLEEAINIEQLSTAEFVYNGVAEKHDDEQPEEVECYIAYNANVKVGIQMDEVSFNINEEQKTVTPVLPEIEVNIATLDEESISYIPKDPDLSLKEIITLCKEDA</sequence>
<accession>A0A9D2NJW8</accession>
<protein>
    <submittedName>
        <fullName evidence="1">DUF4230 domain-containing protein</fullName>
    </submittedName>
</protein>
<feature type="non-terminal residue" evidence="1">
    <location>
        <position position="143"/>
    </location>
</feature>
<gene>
    <name evidence="1" type="ORF">H9758_03085</name>
</gene>
<proteinExistence type="predicted"/>
<reference evidence="1" key="2">
    <citation type="submission" date="2021-04" db="EMBL/GenBank/DDBJ databases">
        <authorList>
            <person name="Gilroy R."/>
        </authorList>
    </citation>
    <scope>NUCLEOTIDE SEQUENCE</scope>
    <source>
        <strain evidence="1">ChiW19-954</strain>
    </source>
</reference>
<reference evidence="1" key="1">
    <citation type="journal article" date="2021" name="PeerJ">
        <title>Extensive microbial diversity within the chicken gut microbiome revealed by metagenomics and culture.</title>
        <authorList>
            <person name="Gilroy R."/>
            <person name="Ravi A."/>
            <person name="Getino M."/>
            <person name="Pursley I."/>
            <person name="Horton D.L."/>
            <person name="Alikhan N.F."/>
            <person name="Baker D."/>
            <person name="Gharbi K."/>
            <person name="Hall N."/>
            <person name="Watson M."/>
            <person name="Adriaenssens E.M."/>
            <person name="Foster-Nyarko E."/>
            <person name="Jarju S."/>
            <person name="Secka A."/>
            <person name="Antonio M."/>
            <person name="Oren A."/>
            <person name="Chaudhuri R.R."/>
            <person name="La Ragione R."/>
            <person name="Hildebrand F."/>
            <person name="Pallen M.J."/>
        </authorList>
    </citation>
    <scope>NUCLEOTIDE SEQUENCE</scope>
    <source>
        <strain evidence="1">ChiW19-954</strain>
    </source>
</reference>
<dbReference type="Proteomes" id="UP000823890">
    <property type="component" value="Unassembled WGS sequence"/>
</dbReference>
<dbReference type="EMBL" id="DWWO01000036">
    <property type="protein sequence ID" value="HJC33557.1"/>
    <property type="molecule type" value="Genomic_DNA"/>
</dbReference>